<dbReference type="AlphaFoldDB" id="A0A0C9WPX2"/>
<dbReference type="EMBL" id="KN838632">
    <property type="protein sequence ID" value="KIK00160.1"/>
    <property type="molecule type" value="Genomic_DNA"/>
</dbReference>
<name>A0A0C9WPX2_9AGAR</name>
<reference evidence="1 2" key="1">
    <citation type="submission" date="2014-04" db="EMBL/GenBank/DDBJ databases">
        <authorList>
            <consortium name="DOE Joint Genome Institute"/>
            <person name="Kuo A."/>
            <person name="Kohler A."/>
            <person name="Nagy L.G."/>
            <person name="Floudas D."/>
            <person name="Copeland A."/>
            <person name="Barry K.W."/>
            <person name="Cichocki N."/>
            <person name="Veneault-Fourrey C."/>
            <person name="LaButti K."/>
            <person name="Lindquist E.A."/>
            <person name="Lipzen A."/>
            <person name="Lundell T."/>
            <person name="Morin E."/>
            <person name="Murat C."/>
            <person name="Sun H."/>
            <person name="Tunlid A."/>
            <person name="Henrissat B."/>
            <person name="Grigoriev I.V."/>
            <person name="Hibbett D.S."/>
            <person name="Martin F."/>
            <person name="Nordberg H.P."/>
            <person name="Cantor M.N."/>
            <person name="Hua S.X."/>
        </authorList>
    </citation>
    <scope>NUCLEOTIDE SEQUENCE [LARGE SCALE GENOMIC DNA]</scope>
    <source>
        <strain evidence="1 2">LaAM-08-1</strain>
    </source>
</reference>
<proteinExistence type="predicted"/>
<evidence type="ECO:0000313" key="2">
    <source>
        <dbReference type="Proteomes" id="UP000054477"/>
    </source>
</evidence>
<reference evidence="2" key="2">
    <citation type="submission" date="2015-01" db="EMBL/GenBank/DDBJ databases">
        <title>Evolutionary Origins and Diversification of the Mycorrhizal Mutualists.</title>
        <authorList>
            <consortium name="DOE Joint Genome Institute"/>
            <consortium name="Mycorrhizal Genomics Consortium"/>
            <person name="Kohler A."/>
            <person name="Kuo A."/>
            <person name="Nagy L.G."/>
            <person name="Floudas D."/>
            <person name="Copeland A."/>
            <person name="Barry K.W."/>
            <person name="Cichocki N."/>
            <person name="Veneault-Fourrey C."/>
            <person name="LaButti K."/>
            <person name="Lindquist E.A."/>
            <person name="Lipzen A."/>
            <person name="Lundell T."/>
            <person name="Morin E."/>
            <person name="Murat C."/>
            <person name="Riley R."/>
            <person name="Ohm R."/>
            <person name="Sun H."/>
            <person name="Tunlid A."/>
            <person name="Henrissat B."/>
            <person name="Grigoriev I.V."/>
            <person name="Hibbett D.S."/>
            <person name="Martin F."/>
        </authorList>
    </citation>
    <scope>NUCLEOTIDE SEQUENCE [LARGE SCALE GENOMIC DNA]</scope>
    <source>
        <strain evidence="2">LaAM-08-1</strain>
    </source>
</reference>
<evidence type="ECO:0000313" key="1">
    <source>
        <dbReference type="EMBL" id="KIK00160.1"/>
    </source>
</evidence>
<dbReference type="Proteomes" id="UP000054477">
    <property type="component" value="Unassembled WGS sequence"/>
</dbReference>
<dbReference type="HOGENOM" id="CLU_2574255_0_0_1"/>
<keyword evidence="2" id="KW-1185">Reference proteome</keyword>
<organism evidence="1 2">
    <name type="scientific">Laccaria amethystina LaAM-08-1</name>
    <dbReference type="NCBI Taxonomy" id="1095629"/>
    <lineage>
        <taxon>Eukaryota</taxon>
        <taxon>Fungi</taxon>
        <taxon>Dikarya</taxon>
        <taxon>Basidiomycota</taxon>
        <taxon>Agaricomycotina</taxon>
        <taxon>Agaricomycetes</taxon>
        <taxon>Agaricomycetidae</taxon>
        <taxon>Agaricales</taxon>
        <taxon>Agaricineae</taxon>
        <taxon>Hydnangiaceae</taxon>
        <taxon>Laccaria</taxon>
    </lineage>
</organism>
<accession>A0A0C9WPX2</accession>
<protein>
    <submittedName>
        <fullName evidence="1">Unplaced genomic scaffold K443scaffold_97, whole genome shotgun sequence</fullName>
    </submittedName>
</protein>
<sequence length="81" mass="8457">MPEATVLISASLPESLSLLPPLSLLGGVPSLLSPDLGDRLPSPGFITILPQMSSEASHFLNFLHPYPSTNSLTLSSKAQSA</sequence>
<gene>
    <name evidence="1" type="ORF">K443DRAFT_679424</name>
</gene>